<dbReference type="EMBL" id="OX459961">
    <property type="protein sequence ID" value="CAI9165923.1"/>
    <property type="molecule type" value="Genomic_DNA"/>
</dbReference>
<gene>
    <name evidence="1" type="ORF">MRATA1EN1_LOCUS14885</name>
</gene>
<evidence type="ECO:0000313" key="2">
    <source>
        <dbReference type="Proteomes" id="UP001176941"/>
    </source>
</evidence>
<dbReference type="Proteomes" id="UP001176941">
    <property type="component" value="Chromosome 25"/>
</dbReference>
<protein>
    <submittedName>
        <fullName evidence="1">Uncharacterized protein</fullName>
    </submittedName>
</protein>
<accession>A0ABN8YWE3</accession>
<keyword evidence="2" id="KW-1185">Reference proteome</keyword>
<reference evidence="1" key="1">
    <citation type="submission" date="2023-04" db="EMBL/GenBank/DDBJ databases">
        <authorList>
            <consortium name="ELIXIR-Norway"/>
        </authorList>
    </citation>
    <scope>NUCLEOTIDE SEQUENCE [LARGE SCALE GENOMIC DNA]</scope>
</reference>
<sequence length="160" mass="17825">MSGDGCRPYIFSGSWVHFQAGWVCHPPQKVLEREASVPIFLRGRKTCQLLCSVRVGTRPWGCGLHAAGDDLCIWAYSRRSPHRSWLPHPFSLWLEAWEVEALARGSLCVPPTAGRDSQSSGLRALVTVLIYSSPGHSWRLPESPLSHQTGPLGLLFFFTQ</sequence>
<name>A0ABN8YWE3_RANTA</name>
<evidence type="ECO:0000313" key="1">
    <source>
        <dbReference type="EMBL" id="CAI9165923.1"/>
    </source>
</evidence>
<organism evidence="1 2">
    <name type="scientific">Rangifer tarandus platyrhynchus</name>
    <name type="common">Svalbard reindeer</name>
    <dbReference type="NCBI Taxonomy" id="3082113"/>
    <lineage>
        <taxon>Eukaryota</taxon>
        <taxon>Metazoa</taxon>
        <taxon>Chordata</taxon>
        <taxon>Craniata</taxon>
        <taxon>Vertebrata</taxon>
        <taxon>Euteleostomi</taxon>
        <taxon>Mammalia</taxon>
        <taxon>Eutheria</taxon>
        <taxon>Laurasiatheria</taxon>
        <taxon>Artiodactyla</taxon>
        <taxon>Ruminantia</taxon>
        <taxon>Pecora</taxon>
        <taxon>Cervidae</taxon>
        <taxon>Odocoileinae</taxon>
        <taxon>Rangifer</taxon>
    </lineage>
</organism>
<proteinExistence type="predicted"/>